<dbReference type="InterPro" id="IPR032675">
    <property type="entry name" value="LRR_dom_sf"/>
</dbReference>
<evidence type="ECO:0000256" key="1">
    <source>
        <dbReference type="SAM" id="SignalP"/>
    </source>
</evidence>
<dbReference type="Gene3D" id="2.115.10.20">
    <property type="entry name" value="Glycosyl hydrolase domain, family 43"/>
    <property type="match status" value="1"/>
</dbReference>
<comment type="caution">
    <text evidence="3">The sequence shown here is derived from an EMBL/GenBank/DDBJ whole genome shotgun (WGS) entry which is preliminary data.</text>
</comment>
<dbReference type="InterPro" id="IPR023296">
    <property type="entry name" value="Glyco_hydro_beta-prop_sf"/>
</dbReference>
<protein>
    <submittedName>
        <fullName evidence="3">Leucine-rich repeat protein</fullName>
    </submittedName>
</protein>
<accession>A0A923RSX8</accession>
<feature type="signal peptide" evidence="1">
    <location>
        <begin position="1"/>
        <end position="32"/>
    </location>
</feature>
<dbReference type="InterPro" id="IPR026906">
    <property type="entry name" value="LRR_5"/>
</dbReference>
<dbReference type="EMBL" id="JACOPH010000005">
    <property type="protein sequence ID" value="MBC5714141.1"/>
    <property type="molecule type" value="Genomic_DNA"/>
</dbReference>
<evidence type="ECO:0000313" key="4">
    <source>
        <dbReference type="Proteomes" id="UP000606720"/>
    </source>
</evidence>
<dbReference type="Pfam" id="PF20578">
    <property type="entry name" value="aBig_2"/>
    <property type="match status" value="1"/>
</dbReference>
<sequence>MKQRIVKSLLAASLTLAMVVGTLPAASLKVQAATDLADIVDENLTIEASKINQWLTKDLKLPTSISGVTGEKITYSVGKADPKYVSVVDNKRLKITRPYAGEDNYTFTLYATVEANGETYTKEFPLTIWAGLSEDSYAGYVYVSFAVNKANNEDVQQIHFFLSEDGLNWTALNGCNPAFLAGEDYADDIVKVSQNNYEIASGVDETELAKTVTGDASVLYPFEGDDQGVRDPYLIRGCKADGSDANKVWLLATDLNTHDEKYGGVKENDKLGNWGETTQIGKGSTNLFIWETEDWVHWTRRYVDVASAINGGMAWAPEAIYNPEKDNYLVYWSARTSDDGRARDRLYCNETSDFVTFGPTKLYEQEPFYKNYLPNGQSNNSGYGNIDTSQLWVPEKDDNGKTILNEDGSIKNPYGTLYRLVKDETNNHIELQSAKTVLDPSVDYDASEPHKITSYTLDGTAYDSLKALEKLTGDTNQIKTAEIVNEWFKNNSVGNHFTKISQTGIEQYKGAYEGATMFKFIDRDEWCVMIDYYGNMTVRYEPYLTTDLSEPNSIQKAASGTYGRTNNDIGTHGGMIPITVEEYNALVDTYNADTTVNNYHPIKHIQIDKRALTDKSAELKAAAETSDYSSSVIVQMKALADKADALSADEDVTTAMITNLTKRANKLLANKKQTVPSIPADTVKEAEVILDAGETVTDLPAVNSTHTVGKVNYKITKVDEYNTDGTNGTVTVTGMTNKKAKSVVIPDEVEIEGYTFAVDKINAKAFYKCRKLKTITLGDNVKSIGKQAFKGINKKAVFKVSSDNYTRVKKALKSSAGFKKPMKLKEV</sequence>
<dbReference type="CDD" id="cd08983">
    <property type="entry name" value="GH43_Bt3655-like"/>
    <property type="match status" value="1"/>
</dbReference>
<dbReference type="Gene3D" id="3.80.10.10">
    <property type="entry name" value="Ribonuclease Inhibitor"/>
    <property type="match status" value="1"/>
</dbReference>
<dbReference type="AlphaFoldDB" id="A0A923RSX8"/>
<name>A0A923RSX8_9FIRM</name>
<gene>
    <name evidence="3" type="ORF">H8S17_07960</name>
</gene>
<reference evidence="3" key="1">
    <citation type="submission" date="2020-08" db="EMBL/GenBank/DDBJ databases">
        <title>Genome public.</title>
        <authorList>
            <person name="Liu C."/>
            <person name="Sun Q."/>
        </authorList>
    </citation>
    <scope>NUCLEOTIDE SEQUENCE</scope>
    <source>
        <strain evidence="3">BX1005</strain>
    </source>
</reference>
<keyword evidence="4" id="KW-1185">Reference proteome</keyword>
<dbReference type="Proteomes" id="UP000606720">
    <property type="component" value="Unassembled WGS sequence"/>
</dbReference>
<dbReference type="Pfam" id="PF13306">
    <property type="entry name" value="LRR_5"/>
    <property type="match status" value="1"/>
</dbReference>
<proteinExistence type="predicted"/>
<dbReference type="RefSeq" id="WP_186866888.1">
    <property type="nucleotide sequence ID" value="NZ_JACOPH010000005.1"/>
</dbReference>
<dbReference type="SUPFAM" id="SSF75005">
    <property type="entry name" value="Arabinanase/levansucrase/invertase"/>
    <property type="match status" value="1"/>
</dbReference>
<feature type="domain" description="Atrophied bacterial Ig" evidence="2">
    <location>
        <begin position="49"/>
        <end position="129"/>
    </location>
</feature>
<evidence type="ECO:0000313" key="3">
    <source>
        <dbReference type="EMBL" id="MBC5714141.1"/>
    </source>
</evidence>
<evidence type="ECO:0000259" key="2">
    <source>
        <dbReference type="Pfam" id="PF20578"/>
    </source>
</evidence>
<feature type="chain" id="PRO_5037295444" evidence="1">
    <location>
        <begin position="33"/>
        <end position="827"/>
    </location>
</feature>
<keyword evidence="1" id="KW-0732">Signal</keyword>
<dbReference type="InterPro" id="IPR046780">
    <property type="entry name" value="aBig_2"/>
</dbReference>
<organism evidence="3 4">
    <name type="scientific">Roseburia zhanii</name>
    <dbReference type="NCBI Taxonomy" id="2763064"/>
    <lineage>
        <taxon>Bacteria</taxon>
        <taxon>Bacillati</taxon>
        <taxon>Bacillota</taxon>
        <taxon>Clostridia</taxon>
        <taxon>Lachnospirales</taxon>
        <taxon>Lachnospiraceae</taxon>
        <taxon>Roseburia</taxon>
    </lineage>
</organism>